<dbReference type="OrthoDB" id="10536342at2759"/>
<organism evidence="1 2">
    <name type="scientific">Mortierella isabellina</name>
    <name type="common">Filamentous fungus</name>
    <name type="synonym">Umbelopsis isabellina</name>
    <dbReference type="NCBI Taxonomy" id="91625"/>
    <lineage>
        <taxon>Eukaryota</taxon>
        <taxon>Fungi</taxon>
        <taxon>Fungi incertae sedis</taxon>
        <taxon>Mucoromycota</taxon>
        <taxon>Mucoromycotina</taxon>
        <taxon>Umbelopsidomycetes</taxon>
        <taxon>Umbelopsidales</taxon>
        <taxon>Umbelopsidaceae</taxon>
        <taxon>Umbelopsis</taxon>
    </lineage>
</organism>
<protein>
    <submittedName>
        <fullName evidence="1">Uncharacterized protein</fullName>
    </submittedName>
</protein>
<evidence type="ECO:0000313" key="1">
    <source>
        <dbReference type="EMBL" id="KAG2181970.1"/>
    </source>
</evidence>
<evidence type="ECO:0000313" key="2">
    <source>
        <dbReference type="Proteomes" id="UP000654370"/>
    </source>
</evidence>
<dbReference type="Proteomes" id="UP000654370">
    <property type="component" value="Unassembled WGS sequence"/>
</dbReference>
<dbReference type="AlphaFoldDB" id="A0A8H7UGA5"/>
<sequence>MAGANLKICLGHDSSHYQMDCLESTGIAASVLLLGLRTVNVSPYPSQQPRSTPDPSPTFTHITEIFDVDGVDELPPFTNHYPGYISDKYDGIRRQLDIDDIRIADANLAGRSNRTGRLQPGAGLWSGGSMLASADTPVNSMSAPRLGPPTAEAQDLLLWFKRQPIISQLHRLLNDVSNMWFRLNQNVVSESADNYDIVIKLQLNCIPEKEEMETTNRAVIEDPALSEVSDDWSPSSTTRFTRECVESIPDYSALIEAEQALALHQTANRQYEYLTQACLDRYIRLGLFTPQPEETVKDQWNRLWRQVNMSLTLRGYDPRSVHLTCCWCGKCQRKPLCKTLTNGSSLSEVCLHQPVAPASSTHLDYLWGTASVTGKLPYDQYIGISPRNDPDEKHQRSYAQANVDTTIV</sequence>
<reference evidence="1" key="1">
    <citation type="submission" date="2020-12" db="EMBL/GenBank/DDBJ databases">
        <title>Metabolic potential, ecology and presence of endohyphal bacteria is reflected in genomic diversity of Mucoromycotina.</title>
        <authorList>
            <person name="Muszewska A."/>
            <person name="Okrasinska A."/>
            <person name="Steczkiewicz K."/>
            <person name="Drgas O."/>
            <person name="Orlowska M."/>
            <person name="Perlinska-Lenart U."/>
            <person name="Aleksandrzak-Piekarczyk T."/>
            <person name="Szatraj K."/>
            <person name="Zielenkiewicz U."/>
            <person name="Pilsyk S."/>
            <person name="Malc E."/>
            <person name="Mieczkowski P."/>
            <person name="Kruszewska J.S."/>
            <person name="Biernat P."/>
            <person name="Pawlowska J."/>
        </authorList>
    </citation>
    <scope>NUCLEOTIDE SEQUENCE</scope>
    <source>
        <strain evidence="1">WA0000067209</strain>
    </source>
</reference>
<proteinExistence type="predicted"/>
<name>A0A8H7UGA5_MORIS</name>
<keyword evidence="2" id="KW-1185">Reference proteome</keyword>
<gene>
    <name evidence="1" type="ORF">INT43_006895</name>
</gene>
<dbReference type="EMBL" id="JAEPQZ010000004">
    <property type="protein sequence ID" value="KAG2181970.1"/>
    <property type="molecule type" value="Genomic_DNA"/>
</dbReference>
<accession>A0A8H7UGA5</accession>
<comment type="caution">
    <text evidence="1">The sequence shown here is derived from an EMBL/GenBank/DDBJ whole genome shotgun (WGS) entry which is preliminary data.</text>
</comment>